<proteinExistence type="predicted"/>
<reference evidence="1 2" key="1">
    <citation type="journal article" date="2022" name="DNA Res.">
        <title>Chromosomal-level genome assembly of the orchid tree Bauhinia variegata (Leguminosae; Cercidoideae) supports the allotetraploid origin hypothesis of Bauhinia.</title>
        <authorList>
            <person name="Zhong Y."/>
            <person name="Chen Y."/>
            <person name="Zheng D."/>
            <person name="Pang J."/>
            <person name="Liu Y."/>
            <person name="Luo S."/>
            <person name="Meng S."/>
            <person name="Qian L."/>
            <person name="Wei D."/>
            <person name="Dai S."/>
            <person name="Zhou R."/>
        </authorList>
    </citation>
    <scope>NUCLEOTIDE SEQUENCE [LARGE SCALE GENOMIC DNA]</scope>
    <source>
        <strain evidence="1">BV-YZ2020</strain>
    </source>
</reference>
<dbReference type="Proteomes" id="UP000828941">
    <property type="component" value="Chromosome 10"/>
</dbReference>
<protein>
    <submittedName>
        <fullName evidence="1">Uncharacterized protein</fullName>
    </submittedName>
</protein>
<comment type="caution">
    <text evidence="1">The sequence shown here is derived from an EMBL/GenBank/DDBJ whole genome shotgun (WGS) entry which is preliminary data.</text>
</comment>
<evidence type="ECO:0000313" key="1">
    <source>
        <dbReference type="EMBL" id="KAI4316852.1"/>
    </source>
</evidence>
<name>A0ACB9LYK4_BAUVA</name>
<keyword evidence="2" id="KW-1185">Reference proteome</keyword>
<organism evidence="1 2">
    <name type="scientific">Bauhinia variegata</name>
    <name type="common">Purple orchid tree</name>
    <name type="synonym">Phanera variegata</name>
    <dbReference type="NCBI Taxonomy" id="167791"/>
    <lineage>
        <taxon>Eukaryota</taxon>
        <taxon>Viridiplantae</taxon>
        <taxon>Streptophyta</taxon>
        <taxon>Embryophyta</taxon>
        <taxon>Tracheophyta</taxon>
        <taxon>Spermatophyta</taxon>
        <taxon>Magnoliopsida</taxon>
        <taxon>eudicotyledons</taxon>
        <taxon>Gunneridae</taxon>
        <taxon>Pentapetalae</taxon>
        <taxon>rosids</taxon>
        <taxon>fabids</taxon>
        <taxon>Fabales</taxon>
        <taxon>Fabaceae</taxon>
        <taxon>Cercidoideae</taxon>
        <taxon>Cercideae</taxon>
        <taxon>Bauhiniinae</taxon>
        <taxon>Bauhinia</taxon>
    </lineage>
</organism>
<sequence length="147" mass="16915">MASSSGASSSISTKFQSSGSEEDLQLVMEQRKRKRMQKNRESAKRSRMRKQKQLDDLMAQVAELRKENSDIVSDINVITQLYVNVEGENNILRAQMVELSQRLQSLNYILNYINKSTGIYETDSFLNPMNMLCLNQPIMASPDIFQW</sequence>
<evidence type="ECO:0000313" key="2">
    <source>
        <dbReference type="Proteomes" id="UP000828941"/>
    </source>
</evidence>
<gene>
    <name evidence="1" type="ORF">L6164_024792</name>
</gene>
<dbReference type="EMBL" id="CM039435">
    <property type="protein sequence ID" value="KAI4316852.1"/>
    <property type="molecule type" value="Genomic_DNA"/>
</dbReference>
<accession>A0ACB9LYK4</accession>